<evidence type="ECO:0000313" key="4">
    <source>
        <dbReference type="Proteomes" id="UP000326202"/>
    </source>
</evidence>
<dbReference type="AlphaFoldDB" id="A0A5J6MFI2"/>
<evidence type="ECO:0000256" key="1">
    <source>
        <dbReference type="SAM" id="SignalP"/>
    </source>
</evidence>
<dbReference type="InterPro" id="IPR013096">
    <property type="entry name" value="Cupin_2"/>
</dbReference>
<dbReference type="Gene3D" id="2.60.120.10">
    <property type="entry name" value="Jelly Rolls"/>
    <property type="match status" value="1"/>
</dbReference>
<dbReference type="Proteomes" id="UP000326202">
    <property type="component" value="Chromosome"/>
</dbReference>
<reference evidence="3 4" key="1">
    <citation type="submission" date="2019-08" db="EMBL/GenBank/DDBJ databases">
        <title>Hyperibacter terrae gen. nov., sp. nov. and Hyperibacter viscosus sp. nov., two new members in the family Rhodospirillaceae isolated from the rhizosphere of Hypericum perforatum.</title>
        <authorList>
            <person name="Noviana Z."/>
        </authorList>
    </citation>
    <scope>NUCLEOTIDE SEQUENCE [LARGE SCALE GENOMIC DNA]</scope>
    <source>
        <strain evidence="3 4">R5913</strain>
    </source>
</reference>
<keyword evidence="4" id="KW-1185">Reference proteome</keyword>
<organism evidence="3 4">
    <name type="scientific">Hypericibacter terrae</name>
    <dbReference type="NCBI Taxonomy" id="2602015"/>
    <lineage>
        <taxon>Bacteria</taxon>
        <taxon>Pseudomonadati</taxon>
        <taxon>Pseudomonadota</taxon>
        <taxon>Alphaproteobacteria</taxon>
        <taxon>Rhodospirillales</taxon>
        <taxon>Dongiaceae</taxon>
        <taxon>Hypericibacter</taxon>
    </lineage>
</organism>
<accession>A0A5J6MFI2</accession>
<proteinExistence type="predicted"/>
<protein>
    <recommendedName>
        <fullName evidence="2">Cupin type-2 domain-containing protein</fullName>
    </recommendedName>
</protein>
<dbReference type="InterPro" id="IPR011051">
    <property type="entry name" value="RmlC_Cupin_sf"/>
</dbReference>
<name>A0A5J6MFI2_9PROT</name>
<dbReference type="PANTHER" id="PTHR38599">
    <property type="entry name" value="CUPIN DOMAIN PROTEIN (AFU_ORTHOLOGUE AFUA_3G13620)"/>
    <property type="match status" value="1"/>
</dbReference>
<feature type="signal peptide" evidence="1">
    <location>
        <begin position="1"/>
        <end position="25"/>
    </location>
</feature>
<dbReference type="PANTHER" id="PTHR38599:SF1">
    <property type="entry name" value="CUPIN DOMAIN PROTEIN (AFU_ORTHOLOGUE AFUA_3G13620)"/>
    <property type="match status" value="1"/>
</dbReference>
<dbReference type="SUPFAM" id="SSF51182">
    <property type="entry name" value="RmlC-like cupins"/>
    <property type="match status" value="1"/>
</dbReference>
<evidence type="ECO:0000259" key="2">
    <source>
        <dbReference type="Pfam" id="PF07883"/>
    </source>
</evidence>
<sequence>MNRVSKSTGRRMAAALALCAGLALAGAGDVLAGSTGGDKVTLVSSEPLPNAPGQRITTVRVEYEPGGKSISHHHAGSVMAYILTGSIRSQLKGGESKVYHAGEAFFEPPGSEHLVSENASNTEPASLLAIFVAPEGAELTVFDK</sequence>
<feature type="chain" id="PRO_5023864770" description="Cupin type-2 domain-containing protein" evidence="1">
    <location>
        <begin position="26"/>
        <end position="144"/>
    </location>
</feature>
<dbReference type="OrthoDB" id="9813436at2"/>
<dbReference type="EMBL" id="CP042906">
    <property type="protein sequence ID" value="QEX15861.1"/>
    <property type="molecule type" value="Genomic_DNA"/>
</dbReference>
<dbReference type="InterPro" id="IPR014710">
    <property type="entry name" value="RmlC-like_jellyroll"/>
</dbReference>
<dbReference type="RefSeq" id="WP_151176282.1">
    <property type="nucleotide sequence ID" value="NZ_CP042906.1"/>
</dbReference>
<dbReference type="Pfam" id="PF07883">
    <property type="entry name" value="Cupin_2"/>
    <property type="match status" value="1"/>
</dbReference>
<feature type="domain" description="Cupin type-2" evidence="2">
    <location>
        <begin position="60"/>
        <end position="131"/>
    </location>
</feature>
<dbReference type="CDD" id="cd02234">
    <property type="entry name" value="cupin_BLR7677-like"/>
    <property type="match status" value="1"/>
</dbReference>
<gene>
    <name evidence="3" type="ORF">FRZ44_11490</name>
</gene>
<keyword evidence="1" id="KW-0732">Signal</keyword>
<evidence type="ECO:0000313" key="3">
    <source>
        <dbReference type="EMBL" id="QEX15861.1"/>
    </source>
</evidence>
<dbReference type="KEGG" id="htq:FRZ44_11490"/>